<feature type="compositionally biased region" description="Polar residues" evidence="1">
    <location>
        <begin position="160"/>
        <end position="172"/>
    </location>
</feature>
<feature type="compositionally biased region" description="Low complexity" evidence="1">
    <location>
        <begin position="185"/>
        <end position="195"/>
    </location>
</feature>
<feature type="region of interest" description="Disordered" evidence="1">
    <location>
        <begin position="160"/>
        <end position="222"/>
    </location>
</feature>
<reference evidence="3" key="2">
    <citation type="submission" date="2015-01" db="EMBL/GenBank/DDBJ databases">
        <title>Evolutionary Origins and Diversification of the Mycorrhizal Mutualists.</title>
        <authorList>
            <consortium name="DOE Joint Genome Institute"/>
            <consortium name="Mycorrhizal Genomics Consortium"/>
            <person name="Kohler A."/>
            <person name="Kuo A."/>
            <person name="Nagy L.G."/>
            <person name="Floudas D."/>
            <person name="Copeland A."/>
            <person name="Barry K.W."/>
            <person name="Cichocki N."/>
            <person name="Veneault-Fourrey C."/>
            <person name="LaButti K."/>
            <person name="Lindquist E.A."/>
            <person name="Lipzen A."/>
            <person name="Lundell T."/>
            <person name="Morin E."/>
            <person name="Murat C."/>
            <person name="Riley R."/>
            <person name="Ohm R."/>
            <person name="Sun H."/>
            <person name="Tunlid A."/>
            <person name="Henrissat B."/>
            <person name="Grigoriev I.V."/>
            <person name="Hibbett D.S."/>
            <person name="Martin F."/>
        </authorList>
    </citation>
    <scope>NUCLEOTIDE SEQUENCE [LARGE SCALE GENOMIC DNA]</scope>
    <source>
        <strain evidence="3">F 1598</strain>
    </source>
</reference>
<organism evidence="2 3">
    <name type="scientific">Piloderma croceum (strain F 1598)</name>
    <dbReference type="NCBI Taxonomy" id="765440"/>
    <lineage>
        <taxon>Eukaryota</taxon>
        <taxon>Fungi</taxon>
        <taxon>Dikarya</taxon>
        <taxon>Basidiomycota</taxon>
        <taxon>Agaricomycotina</taxon>
        <taxon>Agaricomycetes</taxon>
        <taxon>Agaricomycetidae</taxon>
        <taxon>Atheliales</taxon>
        <taxon>Atheliaceae</taxon>
        <taxon>Piloderma</taxon>
    </lineage>
</organism>
<gene>
    <name evidence="2" type="ORF">PILCRDRAFT_3370</name>
</gene>
<sequence length="261" mass="29054">MTTPRSFLRKLDACIEIARQEPDINVRVKTLRELDELRRHVVGLIPDGSEAFLETCNATLLVIVRHNPQLRGIMKSFAKLSEESRNRHTATQAMQSSPSLTVMPQYGQTAYSASAVALTPQQPLYTNSPADPPFRDSRSFGQHMNTQHLHLGRSAAEYITSTSQGPSMPPSTEQHRGHVQGHIRGGQQYRQLQRGAPPRGGSTHQFAPPNAPGPSMAQSAEEHQAYVPERIMTYEEMQHVERQVNEDRMPPMSTQGPGMGQ</sequence>
<dbReference type="InParanoid" id="A0A0C3BPE2"/>
<dbReference type="Proteomes" id="UP000054166">
    <property type="component" value="Unassembled WGS sequence"/>
</dbReference>
<keyword evidence="3" id="KW-1185">Reference proteome</keyword>
<reference evidence="2 3" key="1">
    <citation type="submission" date="2014-04" db="EMBL/GenBank/DDBJ databases">
        <authorList>
            <consortium name="DOE Joint Genome Institute"/>
            <person name="Kuo A."/>
            <person name="Tarkka M."/>
            <person name="Buscot F."/>
            <person name="Kohler A."/>
            <person name="Nagy L.G."/>
            <person name="Floudas D."/>
            <person name="Copeland A."/>
            <person name="Barry K.W."/>
            <person name="Cichocki N."/>
            <person name="Veneault-Fourrey C."/>
            <person name="LaButti K."/>
            <person name="Lindquist E.A."/>
            <person name="Lipzen A."/>
            <person name="Lundell T."/>
            <person name="Morin E."/>
            <person name="Murat C."/>
            <person name="Sun H."/>
            <person name="Tunlid A."/>
            <person name="Henrissat B."/>
            <person name="Grigoriev I.V."/>
            <person name="Hibbett D.S."/>
            <person name="Martin F."/>
            <person name="Nordberg H.P."/>
            <person name="Cantor M.N."/>
            <person name="Hua S.X."/>
        </authorList>
    </citation>
    <scope>NUCLEOTIDE SEQUENCE [LARGE SCALE GENOMIC DNA]</scope>
    <source>
        <strain evidence="2 3">F 1598</strain>
    </source>
</reference>
<evidence type="ECO:0000313" key="3">
    <source>
        <dbReference type="Proteomes" id="UP000054166"/>
    </source>
</evidence>
<evidence type="ECO:0000313" key="2">
    <source>
        <dbReference type="EMBL" id="KIM88363.1"/>
    </source>
</evidence>
<evidence type="ECO:0000256" key="1">
    <source>
        <dbReference type="SAM" id="MobiDB-lite"/>
    </source>
</evidence>
<name>A0A0C3BPE2_PILCF</name>
<dbReference type="EMBL" id="KN832977">
    <property type="protein sequence ID" value="KIM88363.1"/>
    <property type="molecule type" value="Genomic_DNA"/>
</dbReference>
<proteinExistence type="predicted"/>
<protein>
    <submittedName>
        <fullName evidence="2">Uncharacterized protein</fullName>
    </submittedName>
</protein>
<accession>A0A0C3BPE2</accession>
<dbReference type="AlphaFoldDB" id="A0A0C3BPE2"/>
<dbReference type="HOGENOM" id="CLU_064132_0_0_1"/>